<evidence type="ECO:0000313" key="5">
    <source>
        <dbReference type="Proteomes" id="UP001200642"/>
    </source>
</evidence>
<evidence type="ECO:0000256" key="2">
    <source>
        <dbReference type="ARBA" id="ARBA00022679"/>
    </source>
</evidence>
<dbReference type="GO" id="GO:0016746">
    <property type="term" value="F:acyltransferase activity"/>
    <property type="evidence" value="ECO:0007669"/>
    <property type="project" value="UniProtKB-KW"/>
</dbReference>
<keyword evidence="2" id="KW-0808">Transferase</keyword>
<dbReference type="AlphaFoldDB" id="A0AAE3EYE6"/>
<accession>A0AAE3EYE6</accession>
<dbReference type="InterPro" id="IPR011004">
    <property type="entry name" value="Trimer_LpxA-like_sf"/>
</dbReference>
<comment type="similarity">
    <text evidence="1">Belongs to the transferase hexapeptide repeat family.</text>
</comment>
<dbReference type="InterPro" id="IPR050179">
    <property type="entry name" value="Trans_hexapeptide_repeat"/>
</dbReference>
<evidence type="ECO:0000313" key="4">
    <source>
        <dbReference type="EMBL" id="MCG2462603.1"/>
    </source>
</evidence>
<gene>
    <name evidence="4" type="ORF">K8352_17710</name>
</gene>
<protein>
    <recommendedName>
        <fullName evidence="6">Galactoside O-acetyltransferase</fullName>
    </recommendedName>
</protein>
<reference evidence="4" key="1">
    <citation type="submission" date="2023-02" db="EMBL/GenBank/DDBJ databases">
        <title>Genome of Flavobacteriaceae gen. nov. sp. strain F89.</title>
        <authorList>
            <person name="Wang Y."/>
        </authorList>
    </citation>
    <scope>NUCLEOTIDE SEQUENCE</scope>
    <source>
        <strain evidence="4">F89</strain>
    </source>
</reference>
<sequence>MAYYSDTELTAIGFRSIGSNVKISKKASFYDSQQISIGSNVRIDDFCILSGNITLGNYIHISAYSALYGKYEIEMKDFTGLSPRCTVFSATDDFSGEYMISPMVPSELTNVNGGKVLIERFAQVGANTVILPNVVIAEGSAIGAMSLVRFSTKKWGIYAGIPSKFIKRRSQKILELFRSI</sequence>
<keyword evidence="5" id="KW-1185">Reference proteome</keyword>
<organism evidence="4 5">
    <name type="scientific">Cerina litoralis</name>
    <dbReference type="NCBI Taxonomy" id="2874477"/>
    <lineage>
        <taxon>Bacteria</taxon>
        <taxon>Pseudomonadati</taxon>
        <taxon>Bacteroidota</taxon>
        <taxon>Flavobacteriia</taxon>
        <taxon>Flavobacteriales</taxon>
        <taxon>Flavobacteriaceae</taxon>
        <taxon>Cerina</taxon>
    </lineage>
</organism>
<dbReference type="SUPFAM" id="SSF51161">
    <property type="entry name" value="Trimeric LpxA-like enzymes"/>
    <property type="match status" value="1"/>
</dbReference>
<evidence type="ECO:0008006" key="6">
    <source>
        <dbReference type="Google" id="ProtNLM"/>
    </source>
</evidence>
<dbReference type="EMBL" id="JAIRBC010000037">
    <property type="protein sequence ID" value="MCG2462603.1"/>
    <property type="molecule type" value="Genomic_DNA"/>
</dbReference>
<keyword evidence="3" id="KW-0012">Acyltransferase</keyword>
<dbReference type="Gene3D" id="2.160.10.10">
    <property type="entry name" value="Hexapeptide repeat proteins"/>
    <property type="match status" value="1"/>
</dbReference>
<name>A0AAE3EYE6_9FLAO</name>
<evidence type="ECO:0000256" key="3">
    <source>
        <dbReference type="ARBA" id="ARBA00023315"/>
    </source>
</evidence>
<dbReference type="Proteomes" id="UP001200642">
    <property type="component" value="Unassembled WGS sequence"/>
</dbReference>
<dbReference type="RefSeq" id="WP_317903738.1">
    <property type="nucleotide sequence ID" value="NZ_JAIRBC010000037.1"/>
</dbReference>
<evidence type="ECO:0000256" key="1">
    <source>
        <dbReference type="ARBA" id="ARBA00007274"/>
    </source>
</evidence>
<dbReference type="PANTHER" id="PTHR43300">
    <property type="entry name" value="ACETYLTRANSFERASE"/>
    <property type="match status" value="1"/>
</dbReference>
<dbReference type="PANTHER" id="PTHR43300:SF12">
    <property type="entry name" value="CHLORAMPHENICOL ACETYLTRANSFERASE"/>
    <property type="match status" value="1"/>
</dbReference>
<comment type="caution">
    <text evidence="4">The sequence shown here is derived from an EMBL/GenBank/DDBJ whole genome shotgun (WGS) entry which is preliminary data.</text>
</comment>
<proteinExistence type="inferred from homology"/>